<comment type="cofactor">
    <cofactor evidence="18">
        <name>Co(2+)</name>
        <dbReference type="ChEBI" id="CHEBI:48828"/>
    </cofactor>
    <cofactor evidence="18">
        <name>Zn(2+)</name>
        <dbReference type="ChEBI" id="CHEBI:29105"/>
    </cofactor>
    <text evidence="18">Binds 1 divalent metal cation per subunit. Can use either Co(2+) or Zn(2+).</text>
</comment>
<evidence type="ECO:0000256" key="9">
    <source>
        <dbReference type="ARBA" id="ARBA00022490"/>
    </source>
</evidence>
<evidence type="ECO:0000256" key="7">
    <source>
        <dbReference type="ARBA" id="ARBA00013031"/>
    </source>
</evidence>
<comment type="function">
    <text evidence="3 18">Catalyzes the conversion of 3-deoxy-D-arabino-heptulosonate 7-phosphate (DAHP) to dehydroquinate (DHQ).</text>
</comment>
<reference evidence="21 22" key="1">
    <citation type="submission" date="2006-02" db="EMBL/GenBank/DDBJ databases">
        <authorList>
            <person name="Pinhassi J."/>
            <person name="Pedros-Alio C."/>
            <person name="Ferriera S."/>
            <person name="Johnson J."/>
            <person name="Kravitz S."/>
            <person name="Halpern A."/>
            <person name="Remington K."/>
            <person name="Beeson K."/>
            <person name="Tran B."/>
            <person name="Rogers Y.-H."/>
            <person name="Friedman R."/>
            <person name="Venter J.C."/>
        </authorList>
    </citation>
    <scope>NUCLEOTIDE SEQUENCE [LARGE SCALE GENOMIC DNA]</scope>
    <source>
        <strain evidence="21 22">MED297</strain>
    </source>
</reference>
<evidence type="ECO:0000259" key="19">
    <source>
        <dbReference type="Pfam" id="PF01761"/>
    </source>
</evidence>
<feature type="binding site" evidence="18">
    <location>
        <position position="262"/>
    </location>
    <ligand>
        <name>Zn(2+)</name>
        <dbReference type="ChEBI" id="CHEBI:29105"/>
    </ligand>
</feature>
<evidence type="ECO:0000256" key="3">
    <source>
        <dbReference type="ARBA" id="ARBA00003485"/>
    </source>
</evidence>
<dbReference type="FunFam" id="3.40.50.1970:FF:000001">
    <property type="entry name" value="3-dehydroquinate synthase"/>
    <property type="match status" value="1"/>
</dbReference>
<dbReference type="UniPathway" id="UPA00053">
    <property type="reaction ID" value="UER00085"/>
</dbReference>
<dbReference type="HAMAP" id="MF_00110">
    <property type="entry name" value="DHQ_synthase"/>
    <property type="match status" value="1"/>
</dbReference>
<evidence type="ECO:0000256" key="15">
    <source>
        <dbReference type="ARBA" id="ARBA00023141"/>
    </source>
</evidence>
<evidence type="ECO:0000256" key="16">
    <source>
        <dbReference type="ARBA" id="ARBA00023239"/>
    </source>
</evidence>
<dbReference type="InterPro" id="IPR056179">
    <property type="entry name" value="DHQS_C"/>
</dbReference>
<dbReference type="STRING" id="314283.MED297_10796"/>
<comment type="subcellular location">
    <subcellularLocation>
        <location evidence="4 18">Cytoplasm</location>
    </subcellularLocation>
</comment>
<feature type="binding site" evidence="18">
    <location>
        <begin position="103"/>
        <end position="107"/>
    </location>
    <ligand>
        <name>NAD(+)</name>
        <dbReference type="ChEBI" id="CHEBI:57540"/>
    </ligand>
</feature>
<organism evidence="21 22">
    <name type="scientific">Reinekea blandensis MED297</name>
    <dbReference type="NCBI Taxonomy" id="314283"/>
    <lineage>
        <taxon>Bacteria</taxon>
        <taxon>Pseudomonadati</taxon>
        <taxon>Pseudomonadota</taxon>
        <taxon>Gammaproteobacteria</taxon>
        <taxon>Oceanospirillales</taxon>
        <taxon>Saccharospirillaceae</taxon>
        <taxon>Reinekea</taxon>
    </lineage>
</organism>
<protein>
    <recommendedName>
        <fullName evidence="8 18">3-dehydroquinate synthase</fullName>
        <shortName evidence="18">DHQS</shortName>
        <ecNumber evidence="7 18">4.2.3.4</ecNumber>
    </recommendedName>
</protein>
<evidence type="ECO:0000259" key="20">
    <source>
        <dbReference type="Pfam" id="PF24621"/>
    </source>
</evidence>
<name>A4BAN7_9GAMM</name>
<dbReference type="CDD" id="cd08195">
    <property type="entry name" value="DHQS"/>
    <property type="match status" value="1"/>
</dbReference>
<evidence type="ECO:0000256" key="1">
    <source>
        <dbReference type="ARBA" id="ARBA00001393"/>
    </source>
</evidence>
<dbReference type="EMBL" id="AAOE01000002">
    <property type="protein sequence ID" value="EAR10993.1"/>
    <property type="molecule type" value="Genomic_DNA"/>
</dbReference>
<evidence type="ECO:0000256" key="5">
    <source>
        <dbReference type="ARBA" id="ARBA00004661"/>
    </source>
</evidence>
<feature type="binding site" evidence="18">
    <location>
        <begin position="127"/>
        <end position="128"/>
    </location>
    <ligand>
        <name>NAD(+)</name>
        <dbReference type="ChEBI" id="CHEBI:57540"/>
    </ligand>
</feature>
<dbReference type="PANTHER" id="PTHR43622">
    <property type="entry name" value="3-DEHYDROQUINATE SYNTHASE"/>
    <property type="match status" value="1"/>
</dbReference>
<keyword evidence="10 18" id="KW-0028">Amino-acid biosynthesis</keyword>
<gene>
    <name evidence="18" type="primary">aroB</name>
    <name evidence="21" type="ORF">MED297_10796</name>
</gene>
<feature type="binding site" evidence="18">
    <location>
        <begin position="167"/>
        <end position="170"/>
    </location>
    <ligand>
        <name>NAD(+)</name>
        <dbReference type="ChEBI" id="CHEBI:57540"/>
    </ligand>
</feature>
<evidence type="ECO:0000256" key="12">
    <source>
        <dbReference type="ARBA" id="ARBA00022741"/>
    </source>
</evidence>
<dbReference type="Pfam" id="PF01761">
    <property type="entry name" value="DHQ_synthase"/>
    <property type="match status" value="1"/>
</dbReference>
<dbReference type="InterPro" id="IPR030963">
    <property type="entry name" value="DHQ_synth_fam"/>
</dbReference>
<evidence type="ECO:0000256" key="11">
    <source>
        <dbReference type="ARBA" id="ARBA00022723"/>
    </source>
</evidence>
<comment type="pathway">
    <text evidence="5 18">Metabolic intermediate biosynthesis; chorismate biosynthesis; chorismate from D-erythrose 4-phosphate and phosphoenolpyruvate: step 2/7.</text>
</comment>
<dbReference type="HOGENOM" id="CLU_001201_0_2_6"/>
<evidence type="ECO:0000256" key="2">
    <source>
        <dbReference type="ARBA" id="ARBA00001911"/>
    </source>
</evidence>
<feature type="binding site" evidence="18">
    <location>
        <position position="182"/>
    </location>
    <ligand>
        <name>Zn(2+)</name>
        <dbReference type="ChEBI" id="CHEBI:29105"/>
    </ligand>
</feature>
<dbReference type="OrthoDB" id="9806583at2"/>
<dbReference type="GO" id="GO:0000166">
    <property type="term" value="F:nucleotide binding"/>
    <property type="evidence" value="ECO:0007669"/>
    <property type="project" value="UniProtKB-KW"/>
</dbReference>
<accession>A4BAN7</accession>
<dbReference type="GO" id="GO:0008652">
    <property type="term" value="P:amino acid biosynthetic process"/>
    <property type="evidence" value="ECO:0007669"/>
    <property type="project" value="UniProtKB-KW"/>
</dbReference>
<keyword evidence="15 18" id="KW-0057">Aromatic amino acid biosynthesis</keyword>
<comment type="caution">
    <text evidence="21">The sequence shown here is derived from an EMBL/GenBank/DDBJ whole genome shotgun (WGS) entry which is preliminary data.</text>
</comment>
<dbReference type="GO" id="GO:0009423">
    <property type="term" value="P:chorismate biosynthetic process"/>
    <property type="evidence" value="ECO:0007669"/>
    <property type="project" value="UniProtKB-UniRule"/>
</dbReference>
<feature type="binding site" evidence="18">
    <location>
        <position position="245"/>
    </location>
    <ligand>
        <name>Zn(2+)</name>
        <dbReference type="ChEBI" id="CHEBI:29105"/>
    </ligand>
</feature>
<evidence type="ECO:0000313" key="21">
    <source>
        <dbReference type="EMBL" id="EAR10993.1"/>
    </source>
</evidence>
<keyword evidence="14 18" id="KW-0520">NAD</keyword>
<evidence type="ECO:0000256" key="13">
    <source>
        <dbReference type="ARBA" id="ARBA00022833"/>
    </source>
</evidence>
<keyword evidence="17 18" id="KW-0170">Cobalt</keyword>
<dbReference type="NCBIfam" id="TIGR01357">
    <property type="entry name" value="aroB"/>
    <property type="match status" value="1"/>
</dbReference>
<dbReference type="GO" id="GO:0046872">
    <property type="term" value="F:metal ion binding"/>
    <property type="evidence" value="ECO:0007669"/>
    <property type="project" value="UniProtKB-KW"/>
</dbReference>
<dbReference type="GO" id="GO:0009073">
    <property type="term" value="P:aromatic amino acid family biosynthetic process"/>
    <property type="evidence" value="ECO:0007669"/>
    <property type="project" value="UniProtKB-KW"/>
</dbReference>
<dbReference type="GO" id="GO:0003856">
    <property type="term" value="F:3-dehydroquinate synthase activity"/>
    <property type="evidence" value="ECO:0007669"/>
    <property type="project" value="UniProtKB-UniRule"/>
</dbReference>
<dbReference type="Gene3D" id="3.40.50.1970">
    <property type="match status" value="1"/>
</dbReference>
<dbReference type="InterPro" id="IPR030960">
    <property type="entry name" value="DHQS/DOIS_N"/>
</dbReference>
<dbReference type="Gene3D" id="1.20.1090.10">
    <property type="entry name" value="Dehydroquinate synthase-like - alpha domain"/>
    <property type="match status" value="1"/>
</dbReference>
<feature type="domain" description="3-dehydroquinate synthase N-terminal" evidence="19">
    <location>
        <begin position="65"/>
        <end position="177"/>
    </location>
</feature>
<dbReference type="InterPro" id="IPR016037">
    <property type="entry name" value="DHQ_synth_AroB"/>
</dbReference>
<keyword evidence="11 18" id="KW-0479">Metal-binding</keyword>
<feature type="binding site" evidence="18">
    <location>
        <begin position="69"/>
        <end position="74"/>
    </location>
    <ligand>
        <name>NAD(+)</name>
        <dbReference type="ChEBI" id="CHEBI:57540"/>
    </ligand>
</feature>
<evidence type="ECO:0000313" key="22">
    <source>
        <dbReference type="Proteomes" id="UP000005953"/>
    </source>
</evidence>
<comment type="catalytic activity">
    <reaction evidence="1 18">
        <text>7-phospho-2-dehydro-3-deoxy-D-arabino-heptonate = 3-dehydroquinate + phosphate</text>
        <dbReference type="Rhea" id="RHEA:21968"/>
        <dbReference type="ChEBI" id="CHEBI:32364"/>
        <dbReference type="ChEBI" id="CHEBI:43474"/>
        <dbReference type="ChEBI" id="CHEBI:58394"/>
        <dbReference type="EC" id="4.2.3.4"/>
    </reaction>
</comment>
<feature type="binding site" evidence="18">
    <location>
        <position position="149"/>
    </location>
    <ligand>
        <name>NAD(+)</name>
        <dbReference type="ChEBI" id="CHEBI:57540"/>
    </ligand>
</feature>
<comment type="cofactor">
    <cofactor evidence="2 18">
        <name>NAD(+)</name>
        <dbReference type="ChEBI" id="CHEBI:57540"/>
    </cofactor>
</comment>
<evidence type="ECO:0000256" key="8">
    <source>
        <dbReference type="ARBA" id="ARBA00017684"/>
    </source>
</evidence>
<proteinExistence type="inferred from homology"/>
<feature type="binding site" evidence="18">
    <location>
        <position position="140"/>
    </location>
    <ligand>
        <name>NAD(+)</name>
        <dbReference type="ChEBI" id="CHEBI:57540"/>
    </ligand>
</feature>
<keyword evidence="12 18" id="KW-0547">Nucleotide-binding</keyword>
<keyword evidence="16 18" id="KW-0456">Lyase</keyword>
<dbReference type="InterPro" id="IPR050071">
    <property type="entry name" value="Dehydroquinate_synthase"/>
</dbReference>
<keyword evidence="9 18" id="KW-0963">Cytoplasm</keyword>
<evidence type="ECO:0000256" key="18">
    <source>
        <dbReference type="HAMAP-Rule" id="MF_00110"/>
    </source>
</evidence>
<dbReference type="FunFam" id="1.20.1090.10:FF:000002">
    <property type="entry name" value="3-dehydroquinate synthase"/>
    <property type="match status" value="1"/>
</dbReference>
<dbReference type="Proteomes" id="UP000005953">
    <property type="component" value="Unassembled WGS sequence"/>
</dbReference>
<sequence>MKTIQVDLGDRSYPIHIGSCFSDDALIRSIPNTEVVVVTNETVAPLYADQVLASLKRDGRRLGQVVLPDGEAYKTLDTVNRIFTYLLEGNFSRKVALVALGGGVVGDMTGYAAACYQRGVDFYQIPTTLLSQVDSSVGGKTGVNHVLGKNMIGAFKQPKAVFIDPETLKTLPNRELSAGFAEVVKHGVIADATYFEHLEANVESILALESDALVQVIGRSCEIKAGVVAKDETEQGVRATLNFGHTFGHAIETTLGYGQWLHGEAVAVGMVMAADLSVRLGMIDNLLVERVKNLLAVAGLPIEAPSGMTQNQFSTAMKRDKKVDAGALRLVLLQSLGKALVTADYPQSSLDETLAEFCRD</sequence>
<feature type="domain" description="3-dehydroquinate synthase C-terminal" evidence="20">
    <location>
        <begin position="179"/>
        <end position="323"/>
    </location>
</feature>
<dbReference type="SUPFAM" id="SSF56796">
    <property type="entry name" value="Dehydroquinate synthase-like"/>
    <property type="match status" value="1"/>
</dbReference>
<comment type="similarity">
    <text evidence="6 18">Belongs to the sugar phosphate cyclases superfamily. Dehydroquinate synthase family.</text>
</comment>
<dbReference type="PANTHER" id="PTHR43622:SF7">
    <property type="entry name" value="3-DEHYDROQUINATE SYNTHASE, CHLOROPLASTIC"/>
    <property type="match status" value="1"/>
</dbReference>
<keyword evidence="13 18" id="KW-0862">Zinc</keyword>
<keyword evidence="22" id="KW-1185">Reference proteome</keyword>
<dbReference type="GO" id="GO:0005737">
    <property type="term" value="C:cytoplasm"/>
    <property type="evidence" value="ECO:0007669"/>
    <property type="project" value="UniProtKB-SubCell"/>
</dbReference>
<evidence type="ECO:0000256" key="14">
    <source>
        <dbReference type="ARBA" id="ARBA00023027"/>
    </source>
</evidence>
<evidence type="ECO:0000256" key="4">
    <source>
        <dbReference type="ARBA" id="ARBA00004496"/>
    </source>
</evidence>
<dbReference type="RefSeq" id="WP_008041641.1">
    <property type="nucleotide sequence ID" value="NZ_CH724149.1"/>
</dbReference>
<dbReference type="EC" id="4.2.3.4" evidence="7 18"/>
<dbReference type="AlphaFoldDB" id="A4BAN7"/>
<evidence type="ECO:0000256" key="6">
    <source>
        <dbReference type="ARBA" id="ARBA00005412"/>
    </source>
</evidence>
<dbReference type="Pfam" id="PF24621">
    <property type="entry name" value="DHQS_C"/>
    <property type="match status" value="1"/>
</dbReference>
<dbReference type="PIRSF" id="PIRSF001455">
    <property type="entry name" value="DHQ_synth"/>
    <property type="match status" value="1"/>
</dbReference>
<evidence type="ECO:0000256" key="10">
    <source>
        <dbReference type="ARBA" id="ARBA00022605"/>
    </source>
</evidence>
<evidence type="ECO:0000256" key="17">
    <source>
        <dbReference type="ARBA" id="ARBA00023285"/>
    </source>
</evidence>